<dbReference type="KEGG" id="bqu:BQ13140"/>
<dbReference type="Proteomes" id="UP000000597">
    <property type="component" value="Chromosome"/>
</dbReference>
<protein>
    <submittedName>
        <fullName evidence="1">Uncharacterized protein</fullName>
    </submittedName>
</protein>
<name>A0A0H3LV61_BARQU</name>
<reference evidence="1 2" key="1">
    <citation type="journal article" date="2004" name="Proc. Natl. Acad. Sci. U.S.A.">
        <title>The louse-borne human pathogen Bartonella quintana is a genomic derivative of the zoonotic agent Bartonella henselae.</title>
        <authorList>
            <person name="Alsmark U.C.M."/>
            <person name="Frank A.C."/>
            <person name="Karlberg E.O."/>
            <person name="Legault B.-A."/>
            <person name="Ardell D.H."/>
            <person name="Canbaeck B."/>
            <person name="Eriksson A.-S."/>
            <person name="Naeslund A.K."/>
            <person name="Handley S.A."/>
            <person name="Huvet M."/>
            <person name="La Scola B."/>
            <person name="Holmberg M."/>
            <person name="Andersson S.G.E."/>
        </authorList>
    </citation>
    <scope>NUCLEOTIDE SEQUENCE [LARGE SCALE GENOMIC DNA]</scope>
    <source>
        <strain evidence="1 2">Toulouse</strain>
    </source>
</reference>
<evidence type="ECO:0000313" key="1">
    <source>
        <dbReference type="EMBL" id="CAF26773.1"/>
    </source>
</evidence>
<dbReference type="HOGENOM" id="CLU_2477047_0_0_5"/>
<dbReference type="EMBL" id="BX897700">
    <property type="protein sequence ID" value="CAF26773.1"/>
    <property type="molecule type" value="Genomic_DNA"/>
</dbReference>
<organism evidence="1 2">
    <name type="scientific">Bartonella quintana (strain Toulouse)</name>
    <name type="common">Rochalimaea quintana</name>
    <dbReference type="NCBI Taxonomy" id="283165"/>
    <lineage>
        <taxon>Bacteria</taxon>
        <taxon>Pseudomonadati</taxon>
        <taxon>Pseudomonadota</taxon>
        <taxon>Alphaproteobacteria</taxon>
        <taxon>Hyphomicrobiales</taxon>
        <taxon>Bartonellaceae</taxon>
        <taxon>Bartonella</taxon>
    </lineage>
</organism>
<sequence>MIKNVASSSKTCQFIAYTHASLHRIQMLSHKLLINNNNRSAQNITKFYSKKLSKIQADANFSSQSEELGLCRGKILKQQYKHSFFKC</sequence>
<gene>
    <name evidence="1" type="ordered locus">BQ13140</name>
</gene>
<accession>A0A0H3LV61</accession>
<proteinExistence type="predicted"/>
<dbReference type="AlphaFoldDB" id="A0A0H3LV61"/>
<evidence type="ECO:0000313" key="2">
    <source>
        <dbReference type="Proteomes" id="UP000000597"/>
    </source>
</evidence>